<dbReference type="EMBL" id="CAJNOK010001288">
    <property type="protein sequence ID" value="CAF0803797.1"/>
    <property type="molecule type" value="Genomic_DNA"/>
</dbReference>
<dbReference type="SUPFAM" id="SSF51182">
    <property type="entry name" value="RmlC-like cupins"/>
    <property type="match status" value="1"/>
</dbReference>
<dbReference type="Proteomes" id="UP000677228">
    <property type="component" value="Unassembled WGS sequence"/>
</dbReference>
<dbReference type="InterPro" id="IPR014710">
    <property type="entry name" value="RmlC-like_jellyroll"/>
</dbReference>
<feature type="domain" description="Phosphomannose isomerase type I catalytic" evidence="3">
    <location>
        <begin position="9"/>
        <end position="63"/>
    </location>
</feature>
<proteinExistence type="predicted"/>
<sequence>MQGSESKDLENRPLSLIYQLEPELFGNYPSDTFPLLIKIINAKRDLSLQVHPNDLQAKIMENQRYGKDECWLILKKSLLTKISVGVKINNLPYVKKFVLSGKAEKIANVFLLGKKRAFYIPAGTMHALKKNTIVYELQQPSDLTYRISDYGRLENGKLRTLHLEKAVKTLTPIQEHDYSLSIKELKTRPEKFGLTIMNNFDQHPLSDLTNYFVIATCLTNSGIIYGKNVKRLETFIVTNKELTTKEIIQQGKFAIA</sequence>
<evidence type="ECO:0000256" key="2">
    <source>
        <dbReference type="ARBA" id="ARBA00022833"/>
    </source>
</evidence>
<dbReference type="GO" id="GO:0008270">
    <property type="term" value="F:zinc ion binding"/>
    <property type="evidence" value="ECO:0007669"/>
    <property type="project" value="InterPro"/>
</dbReference>
<dbReference type="Gene3D" id="2.60.120.10">
    <property type="entry name" value="Jelly Rolls"/>
    <property type="match status" value="1"/>
</dbReference>
<dbReference type="PANTHER" id="PTHR42742">
    <property type="entry name" value="TRANSCRIPTIONAL REPRESSOR MPRA"/>
    <property type="match status" value="1"/>
</dbReference>
<protein>
    <recommendedName>
        <fullName evidence="3">Phosphomannose isomerase type I catalytic domain-containing protein</fullName>
    </recommendedName>
</protein>
<dbReference type="AlphaFoldDB" id="A0A8S2CU41"/>
<dbReference type="Pfam" id="PF20511">
    <property type="entry name" value="PMI_typeI_cat"/>
    <property type="match status" value="1"/>
</dbReference>
<dbReference type="Proteomes" id="UP000682733">
    <property type="component" value="Unassembled WGS sequence"/>
</dbReference>
<organism evidence="4 6">
    <name type="scientific">Didymodactylos carnosus</name>
    <dbReference type="NCBI Taxonomy" id="1234261"/>
    <lineage>
        <taxon>Eukaryota</taxon>
        <taxon>Metazoa</taxon>
        <taxon>Spiralia</taxon>
        <taxon>Gnathifera</taxon>
        <taxon>Rotifera</taxon>
        <taxon>Eurotatoria</taxon>
        <taxon>Bdelloidea</taxon>
        <taxon>Philodinida</taxon>
        <taxon>Philodinidae</taxon>
        <taxon>Didymodactylos</taxon>
    </lineage>
</organism>
<reference evidence="4" key="1">
    <citation type="submission" date="2021-02" db="EMBL/GenBank/DDBJ databases">
        <authorList>
            <person name="Nowell W R."/>
        </authorList>
    </citation>
    <scope>NUCLEOTIDE SEQUENCE</scope>
</reference>
<dbReference type="InterPro" id="IPR046457">
    <property type="entry name" value="PMI_typeI_cat"/>
</dbReference>
<dbReference type="EMBL" id="CAJOBA010001288">
    <property type="protein sequence ID" value="CAF3587317.1"/>
    <property type="molecule type" value="Genomic_DNA"/>
</dbReference>
<evidence type="ECO:0000313" key="5">
    <source>
        <dbReference type="EMBL" id="CAF3587317.1"/>
    </source>
</evidence>
<dbReference type="InterPro" id="IPR011051">
    <property type="entry name" value="RmlC_Cupin_sf"/>
</dbReference>
<name>A0A8S2CU41_9BILA</name>
<accession>A0A8S2CU41</accession>
<keyword evidence="1" id="KW-0479">Metal-binding</keyword>
<keyword evidence="2" id="KW-0862">Zinc</keyword>
<dbReference type="GO" id="GO:0004476">
    <property type="term" value="F:mannose-6-phosphate isomerase activity"/>
    <property type="evidence" value="ECO:0007669"/>
    <property type="project" value="InterPro"/>
</dbReference>
<evidence type="ECO:0000313" key="6">
    <source>
        <dbReference type="Proteomes" id="UP000677228"/>
    </source>
</evidence>
<gene>
    <name evidence="4" type="ORF">OVA965_LOCUS4788</name>
    <name evidence="5" type="ORF">TMI583_LOCUS4786</name>
</gene>
<dbReference type="CDD" id="cd07010">
    <property type="entry name" value="cupin_PMI_type_I_N_bac"/>
    <property type="match status" value="1"/>
</dbReference>
<evidence type="ECO:0000256" key="1">
    <source>
        <dbReference type="ARBA" id="ARBA00022723"/>
    </source>
</evidence>
<dbReference type="InterPro" id="IPR051804">
    <property type="entry name" value="Carb_Metab_Reg_Kinase/Isom"/>
</dbReference>
<dbReference type="PANTHER" id="PTHR42742:SF3">
    <property type="entry name" value="FRUCTOKINASE"/>
    <property type="match status" value="1"/>
</dbReference>
<evidence type="ECO:0000313" key="4">
    <source>
        <dbReference type="EMBL" id="CAF0803797.1"/>
    </source>
</evidence>
<evidence type="ECO:0000259" key="3">
    <source>
        <dbReference type="Pfam" id="PF20511"/>
    </source>
</evidence>
<comment type="caution">
    <text evidence="4">The sequence shown here is derived from an EMBL/GenBank/DDBJ whole genome shotgun (WGS) entry which is preliminary data.</text>
</comment>